<keyword evidence="8 11" id="KW-0808">Transferase</keyword>
<evidence type="ECO:0000256" key="1">
    <source>
        <dbReference type="ARBA" id="ARBA00006360"/>
    </source>
</evidence>
<evidence type="ECO:0000256" key="8">
    <source>
        <dbReference type="RuleBase" id="RU364063"/>
    </source>
</evidence>
<dbReference type="PRINTS" id="PR00300">
    <property type="entry name" value="CLPPROTEASEA"/>
</dbReference>
<keyword evidence="8 11" id="KW-0548">Nucleotidyltransferase</keyword>
<proteinExistence type="inferred from homology"/>
<keyword evidence="3 8" id="KW-0547">Nucleotide-binding</keyword>
<gene>
    <name evidence="8 11" type="primary">dnaX</name>
    <name evidence="11" type="ORF">EOT04_02025</name>
</gene>
<dbReference type="SUPFAM" id="SSF52540">
    <property type="entry name" value="P-loop containing nucleoside triphosphate hydrolases"/>
    <property type="match status" value="1"/>
</dbReference>
<evidence type="ECO:0000259" key="10">
    <source>
        <dbReference type="SMART" id="SM00382"/>
    </source>
</evidence>
<comment type="function">
    <text evidence="8">DNA polymerase III is a complex, multichain enzyme responsible for most of the replicative synthesis in bacteria. This DNA polymerase also exhibits 3' to 5' exonuclease activity.</text>
</comment>
<dbReference type="Gene3D" id="3.40.50.300">
    <property type="entry name" value="P-loop containing nucleotide triphosphate hydrolases"/>
    <property type="match status" value="1"/>
</dbReference>
<dbReference type="Gene3D" id="1.10.8.60">
    <property type="match status" value="1"/>
</dbReference>
<dbReference type="SMART" id="SM00382">
    <property type="entry name" value="AAA"/>
    <property type="match status" value="1"/>
</dbReference>
<dbReference type="InterPro" id="IPR012763">
    <property type="entry name" value="DNA_pol_III_sug/sutau_N"/>
</dbReference>
<comment type="similarity">
    <text evidence="1 8">Belongs to the DnaX/STICHEL family.</text>
</comment>
<dbReference type="PANTHER" id="PTHR11669">
    <property type="entry name" value="REPLICATION FACTOR C / DNA POLYMERASE III GAMMA-TAU SUBUNIT"/>
    <property type="match status" value="1"/>
</dbReference>
<dbReference type="Proteomes" id="UP000289269">
    <property type="component" value="Unassembled WGS sequence"/>
</dbReference>
<dbReference type="NCBIfam" id="TIGR02397">
    <property type="entry name" value="dnaX_nterm"/>
    <property type="match status" value="1"/>
</dbReference>
<dbReference type="EMBL" id="SCKW01000017">
    <property type="protein sequence ID" value="RWZ79255.1"/>
    <property type="molecule type" value="Genomic_DNA"/>
</dbReference>
<reference evidence="11" key="1">
    <citation type="submission" date="2019-01" db="EMBL/GenBank/DDBJ databases">
        <title>Genomic signatures and co-occurrence patterns of the ultra-small Saccharimodia (Patescibacteria phylum) suggest a symbiotic lifestyle.</title>
        <authorList>
            <person name="Lemos L."/>
            <person name="Medeiros J."/>
            <person name="Andreote F."/>
            <person name="Fernandes G."/>
            <person name="Varani A."/>
            <person name="Oliveira G."/>
            <person name="Pylro V."/>
        </authorList>
    </citation>
    <scope>NUCLEOTIDE SEQUENCE [LARGE SCALE GENOMIC DNA]</scope>
    <source>
        <strain evidence="11">AMD01</strain>
    </source>
</reference>
<keyword evidence="12" id="KW-1185">Reference proteome</keyword>
<keyword evidence="4" id="KW-0862">Zinc</keyword>
<evidence type="ECO:0000313" key="12">
    <source>
        <dbReference type="Proteomes" id="UP000289269"/>
    </source>
</evidence>
<evidence type="ECO:0000256" key="3">
    <source>
        <dbReference type="ARBA" id="ARBA00022741"/>
    </source>
</evidence>
<evidence type="ECO:0000256" key="9">
    <source>
        <dbReference type="SAM" id="MobiDB-lite"/>
    </source>
</evidence>
<keyword evidence="5 8" id="KW-0067">ATP-binding</keyword>
<evidence type="ECO:0000256" key="7">
    <source>
        <dbReference type="ARBA" id="ARBA00049244"/>
    </source>
</evidence>
<dbReference type="InterPro" id="IPR003593">
    <property type="entry name" value="AAA+_ATPase"/>
</dbReference>
<dbReference type="InterPro" id="IPR001270">
    <property type="entry name" value="ClpA/B"/>
</dbReference>
<keyword evidence="6 8" id="KW-0239">DNA-directed DNA polymerase</keyword>
<evidence type="ECO:0000256" key="4">
    <source>
        <dbReference type="ARBA" id="ARBA00022833"/>
    </source>
</evidence>
<dbReference type="GO" id="GO:0006261">
    <property type="term" value="P:DNA-templated DNA replication"/>
    <property type="evidence" value="ECO:0007669"/>
    <property type="project" value="TreeGrafter"/>
</dbReference>
<feature type="domain" description="AAA+ ATPase" evidence="10">
    <location>
        <begin position="36"/>
        <end position="168"/>
    </location>
</feature>
<dbReference type="GO" id="GO:0046872">
    <property type="term" value="F:metal ion binding"/>
    <property type="evidence" value="ECO:0007669"/>
    <property type="project" value="UniProtKB-KW"/>
</dbReference>
<dbReference type="InterPro" id="IPR045085">
    <property type="entry name" value="HLD_clamp_pol_III_gamma_tau"/>
</dbReference>
<dbReference type="Pfam" id="PF13177">
    <property type="entry name" value="DNA_pol3_delta2"/>
    <property type="match status" value="1"/>
</dbReference>
<organism evidence="11 12">
    <name type="scientific">Candidatus Chaera renei</name>
    <dbReference type="NCBI Taxonomy" id="2506947"/>
    <lineage>
        <taxon>Bacteria</taxon>
        <taxon>Candidatus Saccharimonadota</taxon>
        <taxon>Candidatus Saccharimonadia</taxon>
        <taxon>Candidatus Saccharimonadales</taxon>
        <taxon>Candidatus Saccharimonadaceae</taxon>
        <taxon>Candidatus Chaera</taxon>
    </lineage>
</organism>
<dbReference type="InterPro" id="IPR050238">
    <property type="entry name" value="DNA_Rep/Repair_Clamp_Loader"/>
</dbReference>
<evidence type="ECO:0000256" key="6">
    <source>
        <dbReference type="ARBA" id="ARBA00022932"/>
    </source>
</evidence>
<dbReference type="Pfam" id="PF22608">
    <property type="entry name" value="DNAX_ATPase_lid"/>
    <property type="match status" value="1"/>
</dbReference>
<dbReference type="GO" id="GO:0003887">
    <property type="term" value="F:DNA-directed DNA polymerase activity"/>
    <property type="evidence" value="ECO:0007669"/>
    <property type="project" value="UniProtKB-KW"/>
</dbReference>
<feature type="region of interest" description="Disordered" evidence="9">
    <location>
        <begin position="347"/>
        <end position="374"/>
    </location>
</feature>
<dbReference type="CDD" id="cd00009">
    <property type="entry name" value="AAA"/>
    <property type="match status" value="1"/>
</dbReference>
<evidence type="ECO:0000313" key="11">
    <source>
        <dbReference type="EMBL" id="RWZ79255.1"/>
    </source>
</evidence>
<keyword evidence="2" id="KW-0479">Metal-binding</keyword>
<comment type="subunit">
    <text evidence="8">DNA polymerase III contains a core (composed of alpha, epsilon and theta chains) that associates with a tau subunit. This core dimerizes to form the POLIII' complex. PolIII' associates with the gamma complex (composed of gamma, delta, delta', psi and chi chains) and with the beta chain to form the complete DNA polymerase III complex.</text>
</comment>
<dbReference type="CDD" id="cd18137">
    <property type="entry name" value="HLD_clamp_pol_III_gamma_tau"/>
    <property type="match status" value="1"/>
</dbReference>
<comment type="caution">
    <text evidence="11">The sequence shown here is derived from an EMBL/GenBank/DDBJ whole genome shotgun (WGS) entry which is preliminary data.</text>
</comment>
<dbReference type="PANTHER" id="PTHR11669:SF0">
    <property type="entry name" value="PROTEIN STICHEL-LIKE 2"/>
    <property type="match status" value="1"/>
</dbReference>
<dbReference type="GO" id="GO:0009360">
    <property type="term" value="C:DNA polymerase III complex"/>
    <property type="evidence" value="ECO:0007669"/>
    <property type="project" value="InterPro"/>
</dbReference>
<comment type="catalytic activity">
    <reaction evidence="7 8">
        <text>DNA(n) + a 2'-deoxyribonucleoside 5'-triphosphate = DNA(n+1) + diphosphate</text>
        <dbReference type="Rhea" id="RHEA:22508"/>
        <dbReference type="Rhea" id="RHEA-COMP:17339"/>
        <dbReference type="Rhea" id="RHEA-COMP:17340"/>
        <dbReference type="ChEBI" id="CHEBI:33019"/>
        <dbReference type="ChEBI" id="CHEBI:61560"/>
        <dbReference type="ChEBI" id="CHEBI:173112"/>
        <dbReference type="EC" id="2.7.7.7"/>
    </reaction>
</comment>
<dbReference type="InterPro" id="IPR027417">
    <property type="entry name" value="P-loop_NTPase"/>
</dbReference>
<evidence type="ECO:0000256" key="2">
    <source>
        <dbReference type="ARBA" id="ARBA00022723"/>
    </source>
</evidence>
<sequence>MPRALYRKYRSQSLEEVIGQSHITRTLALALKSGKLSHAYLFTGPRGVGKTSVARILAHAINGLPYPPDKPHLDIIEIDAASNRRIDDVRDLREKVRIAPAKAKYKVYIIDEVHMLTNESFNALLKTLEEPPTHAVFILATTEAHKLPATILSRVQRFHFRLIAKTDLLAHLKAVAEKEKIRATEPALELIAGRSDGSARDALSLLDQLASLSGDSFDEAFVEDVLGLAPGSDVAGLLELFHQGDRQGLYRQLLDLEQRGVSPTVLSGQLAEALQPAAIQDPTLYDLIEQLIATPKALMPFLHLSAAMLKHAKAAPDQPTSGLKGEPKTVAAAAAIGGAELVADAHAPSGNQMERPTAASKTKKPAADGNRLQNNDWPKVLQAVKAINQPLYAILNQAEAEIDGGPLRLTFAYKLHQKKLDDQRYRKIIAATIKDLGFACPKIIGEWRTPKAARRGTAGSPVDSVIALMGGQEVTDA</sequence>
<dbReference type="GO" id="GO:0005524">
    <property type="term" value="F:ATP binding"/>
    <property type="evidence" value="ECO:0007669"/>
    <property type="project" value="UniProtKB-KW"/>
</dbReference>
<dbReference type="AlphaFoldDB" id="A0A4Q0AIS9"/>
<dbReference type="EC" id="2.7.7.7" evidence="8"/>
<keyword evidence="8" id="KW-0235">DNA replication</keyword>
<accession>A0A4Q0AIS9</accession>
<name>A0A4Q0AIS9_9BACT</name>
<evidence type="ECO:0000256" key="5">
    <source>
        <dbReference type="ARBA" id="ARBA00022840"/>
    </source>
</evidence>
<protein>
    <recommendedName>
        <fullName evidence="8">DNA polymerase III subunit gamma/tau</fullName>
        <ecNumber evidence="8">2.7.7.7</ecNumber>
    </recommendedName>
</protein>